<protein>
    <recommendedName>
        <fullName evidence="5">Pentapeptide MXKDX repeat protein</fullName>
    </recommendedName>
</protein>
<accession>A0A1G7VD67</accession>
<feature type="region of interest" description="Disordered" evidence="1">
    <location>
        <begin position="28"/>
        <end position="53"/>
    </location>
</feature>
<proteinExistence type="predicted"/>
<dbReference type="Proteomes" id="UP000199399">
    <property type="component" value="Unassembled WGS sequence"/>
</dbReference>
<evidence type="ECO:0000313" key="4">
    <source>
        <dbReference type="Proteomes" id="UP000199399"/>
    </source>
</evidence>
<dbReference type="AlphaFoldDB" id="A0A1G7VD67"/>
<sequence length="99" mass="10754">MTYKMKITAAALTGMMLAAPIAQAQDAKPEAGDMPMAEGHSMNGEMSGMKNMEGMKGMEDMMPMMKMMSDMGPMMEACTEMMQSMTDHMNSAHGEDQKG</sequence>
<evidence type="ECO:0000256" key="1">
    <source>
        <dbReference type="SAM" id="MobiDB-lite"/>
    </source>
</evidence>
<feature type="chain" id="PRO_5011735592" description="Pentapeptide MXKDX repeat protein" evidence="2">
    <location>
        <begin position="25"/>
        <end position="99"/>
    </location>
</feature>
<keyword evidence="4" id="KW-1185">Reference proteome</keyword>
<dbReference type="EMBL" id="FNBP01000009">
    <property type="protein sequence ID" value="SDG56890.1"/>
    <property type="molecule type" value="Genomic_DNA"/>
</dbReference>
<feature type="compositionally biased region" description="Low complexity" evidence="1">
    <location>
        <begin position="41"/>
        <end position="53"/>
    </location>
</feature>
<name>A0A1G7VD67_9RHOB</name>
<evidence type="ECO:0000256" key="2">
    <source>
        <dbReference type="SAM" id="SignalP"/>
    </source>
</evidence>
<organism evidence="3 4">
    <name type="scientific">Sulfitobacter delicatus</name>
    <dbReference type="NCBI Taxonomy" id="218672"/>
    <lineage>
        <taxon>Bacteria</taxon>
        <taxon>Pseudomonadati</taxon>
        <taxon>Pseudomonadota</taxon>
        <taxon>Alphaproteobacteria</taxon>
        <taxon>Rhodobacterales</taxon>
        <taxon>Roseobacteraceae</taxon>
        <taxon>Sulfitobacter</taxon>
    </lineage>
</organism>
<gene>
    <name evidence="3" type="ORF">SAMN04489759_10914</name>
</gene>
<keyword evidence="2" id="KW-0732">Signal</keyword>
<dbReference type="RefSeq" id="WP_093743406.1">
    <property type="nucleotide sequence ID" value="NZ_FNBP01000009.1"/>
</dbReference>
<evidence type="ECO:0000313" key="3">
    <source>
        <dbReference type="EMBL" id="SDG56890.1"/>
    </source>
</evidence>
<feature type="signal peptide" evidence="2">
    <location>
        <begin position="1"/>
        <end position="24"/>
    </location>
</feature>
<dbReference type="STRING" id="218672.SAMN04489759_10914"/>
<reference evidence="4" key="1">
    <citation type="submission" date="2016-10" db="EMBL/GenBank/DDBJ databases">
        <authorList>
            <person name="Varghese N."/>
            <person name="Submissions S."/>
        </authorList>
    </citation>
    <scope>NUCLEOTIDE SEQUENCE [LARGE SCALE GENOMIC DNA]</scope>
    <source>
        <strain evidence="4">DSM 16477</strain>
    </source>
</reference>
<evidence type="ECO:0008006" key="5">
    <source>
        <dbReference type="Google" id="ProtNLM"/>
    </source>
</evidence>